<evidence type="ECO:0000256" key="4">
    <source>
        <dbReference type="ARBA" id="ARBA00023026"/>
    </source>
</evidence>
<name>A0AAX3FHR6_ACTEU</name>
<evidence type="ECO:0000256" key="3">
    <source>
        <dbReference type="ARBA" id="ARBA00022913"/>
    </source>
</evidence>
<proteinExistence type="predicted"/>
<keyword evidence="2" id="KW-0800">Toxin</keyword>
<evidence type="ECO:0000256" key="6">
    <source>
        <dbReference type="SAM" id="MobiDB-lite"/>
    </source>
</evidence>
<comment type="subcellular location">
    <subcellularLocation>
        <location evidence="1">Target cell</location>
        <location evidence="1">Target cell cytoplasm</location>
    </subcellularLocation>
</comment>
<dbReference type="EMBL" id="LR134310">
    <property type="protein sequence ID" value="VEE90076.1"/>
    <property type="molecule type" value="Genomic_DNA"/>
</dbReference>
<dbReference type="Pfam" id="PF21726">
    <property type="entry name" value="DUF6862"/>
    <property type="match status" value="1"/>
</dbReference>
<keyword evidence="5" id="KW-0175">Coiled coil</keyword>
<evidence type="ECO:0000313" key="11">
    <source>
        <dbReference type="Proteomes" id="UP000268529"/>
    </source>
</evidence>
<evidence type="ECO:0000256" key="5">
    <source>
        <dbReference type="SAM" id="Coils"/>
    </source>
</evidence>
<feature type="domain" description="Putative cytidine deaminase C-terminal" evidence="9">
    <location>
        <begin position="622"/>
        <end position="754"/>
    </location>
</feature>
<evidence type="ECO:0000313" key="10">
    <source>
        <dbReference type="EMBL" id="VEE90076.1"/>
    </source>
</evidence>
<sequence length="764" mass="81074">MGGTLTVESRQDEHHSKSSSVGAGGRVQVALGTAWGGSGYGNASSGKSNSKQVVEQSGLFAEEGGYHVNADHVQLNGGAIASTNPTKSELSTNTLAFKDIENESESKALTGGMSVSANLNKLGNAEAASKEDAKQQADLAKLTGTTQSNGINPTVPMYDSESDSSVTKATLTEGKITLNKDSQPTETTAEALGLNTDLNQANKQVEATFDIKQKLKDQQVLSAAVGDMLGAVDSYSERKQKAAEEEVNAAEEALAKAKRTGASQEEISQKERVYTEAKAKEESWREGGASKRKLDTVAVTLGAILSGGSAGEVAATAISPELNAQIHKYTSDNKTANLLAHAALSALEAGISGNNALSGAASGVAGEASAMLLSEVVFNKEASQLSEEERELLSVAGQLSGALVGNGVGGNTAATLQGIETAKRTVENNYLSAQEAARKLELEDKLHRGVITSEEITELSEIKNKDRESDLALISACEGEALSSACNSERQKLERDKFSYSNAKYTPTGYNYPTYTRYSDLYAEDYKKVAIFSDRYDVLKNAKVKADADFYNATGIDPSWIGRIDAANRVVASVAGVKLSTTKVNSSSENIPKSANSNEKLPVVGKTEGYKTAQAIINGDVVVKATGKIDQNEYIGVNQKAKLDRTTEKPTLIFDVVKQKEIQKGKILPNATDKTAHAEIEVIQKAFNSGKTKGATLEMRVEGKDVCGHCRKDIASIADKAGLSKVIVNATSDKDGRPKVYFWEKGMNQIKEVKPNKKKGGGNE</sequence>
<organism evidence="10 11">
    <name type="scientific">Actinobacillus equuli</name>
    <dbReference type="NCBI Taxonomy" id="718"/>
    <lineage>
        <taxon>Bacteria</taxon>
        <taxon>Pseudomonadati</taxon>
        <taxon>Pseudomonadota</taxon>
        <taxon>Gammaproteobacteria</taxon>
        <taxon>Pasteurellales</taxon>
        <taxon>Pasteurellaceae</taxon>
        <taxon>Actinobacillus</taxon>
    </lineage>
</organism>
<dbReference type="Pfam" id="PF04829">
    <property type="entry name" value="PT-VENN"/>
    <property type="match status" value="1"/>
</dbReference>
<dbReference type="InterPro" id="IPR049271">
    <property type="entry name" value="DUF6862"/>
</dbReference>
<evidence type="ECO:0000259" key="9">
    <source>
        <dbReference type="Pfam" id="PF24241"/>
    </source>
</evidence>
<evidence type="ECO:0000256" key="1">
    <source>
        <dbReference type="ARBA" id="ARBA00004219"/>
    </source>
</evidence>
<accession>A0AAX3FHR6</accession>
<evidence type="ECO:0000259" key="8">
    <source>
        <dbReference type="Pfam" id="PF21726"/>
    </source>
</evidence>
<feature type="domain" description="VENN motif-containing" evidence="7">
    <location>
        <begin position="383"/>
        <end position="432"/>
    </location>
</feature>
<dbReference type="AlphaFoldDB" id="A0AAX3FHR6"/>
<evidence type="ECO:0000259" key="7">
    <source>
        <dbReference type="Pfam" id="PF04829"/>
    </source>
</evidence>
<dbReference type="RefSeq" id="WP_052190395.1">
    <property type="nucleotide sequence ID" value="NZ_LR134310.1"/>
</dbReference>
<dbReference type="Pfam" id="PF24241">
    <property type="entry name" value="Deam_C"/>
    <property type="match status" value="1"/>
</dbReference>
<feature type="region of interest" description="Disordered" evidence="6">
    <location>
        <begin position="142"/>
        <end position="163"/>
    </location>
</feature>
<keyword evidence="4" id="KW-0843">Virulence</keyword>
<dbReference type="GeneID" id="92743233"/>
<dbReference type="GO" id="GO:0090729">
    <property type="term" value="F:toxin activity"/>
    <property type="evidence" value="ECO:0007669"/>
    <property type="project" value="UniProtKB-KW"/>
</dbReference>
<dbReference type="Proteomes" id="UP000268529">
    <property type="component" value="Chromosome"/>
</dbReference>
<gene>
    <name evidence="10" type="ORF">NCTC8529_00614</name>
</gene>
<protein>
    <submittedName>
        <fullName evidence="10">Filamentous hemagglutinin outer membrane protein</fullName>
    </submittedName>
</protein>
<evidence type="ECO:0000256" key="2">
    <source>
        <dbReference type="ARBA" id="ARBA00022656"/>
    </source>
</evidence>
<feature type="compositionally biased region" description="Polar residues" evidence="6">
    <location>
        <begin position="143"/>
        <end position="152"/>
    </location>
</feature>
<keyword evidence="3" id="KW-1266">Target cell cytoplasm</keyword>
<reference evidence="10 11" key="1">
    <citation type="submission" date="2018-12" db="EMBL/GenBank/DDBJ databases">
        <authorList>
            <consortium name="Pathogen Informatics"/>
        </authorList>
    </citation>
    <scope>NUCLEOTIDE SEQUENCE [LARGE SCALE GENOMIC DNA]</scope>
    <source>
        <strain evidence="10 11">NCTC8529</strain>
    </source>
</reference>
<dbReference type="InterPro" id="IPR057580">
    <property type="entry name" value="Deam_C"/>
</dbReference>
<feature type="coiled-coil region" evidence="5">
    <location>
        <begin position="198"/>
        <end position="260"/>
    </location>
</feature>
<dbReference type="InterPro" id="IPR006914">
    <property type="entry name" value="VENN_dom"/>
</dbReference>
<feature type="domain" description="DUF6862" evidence="8">
    <location>
        <begin position="434"/>
        <end position="502"/>
    </location>
</feature>
<feature type="region of interest" description="Disordered" evidence="6">
    <location>
        <begin position="1"/>
        <end position="25"/>
    </location>
</feature>